<name>A0A810L9W4_9ACTN</name>
<evidence type="ECO:0000256" key="1">
    <source>
        <dbReference type="SAM" id="MobiDB-lite"/>
    </source>
</evidence>
<proteinExistence type="predicted"/>
<evidence type="ECO:0000259" key="2">
    <source>
        <dbReference type="Pfam" id="PF01883"/>
    </source>
</evidence>
<dbReference type="PANTHER" id="PTHR42831:SF1">
    <property type="entry name" value="FE-S PROTEIN MATURATION AUXILIARY FACTOR YITW"/>
    <property type="match status" value="1"/>
</dbReference>
<dbReference type="AlphaFoldDB" id="A0A810L9W4"/>
<dbReference type="SUPFAM" id="SSF117916">
    <property type="entry name" value="Fe-S cluster assembly (FSCA) domain-like"/>
    <property type="match status" value="1"/>
</dbReference>
<evidence type="ECO:0000313" key="3">
    <source>
        <dbReference type="EMBL" id="BCJ31675.1"/>
    </source>
</evidence>
<dbReference type="Gene3D" id="3.30.300.130">
    <property type="entry name" value="Fe-S cluster assembly (FSCA)"/>
    <property type="match status" value="1"/>
</dbReference>
<dbReference type="PANTHER" id="PTHR42831">
    <property type="entry name" value="FE-S PROTEIN MATURATION AUXILIARY FACTOR YITW"/>
    <property type="match status" value="1"/>
</dbReference>
<dbReference type="Pfam" id="PF01883">
    <property type="entry name" value="FeS_assembly_P"/>
    <property type="match status" value="1"/>
</dbReference>
<evidence type="ECO:0000313" key="4">
    <source>
        <dbReference type="Proteomes" id="UP000680750"/>
    </source>
</evidence>
<protein>
    <recommendedName>
        <fullName evidence="2">MIP18 family-like domain-containing protein</fullName>
    </recommendedName>
</protein>
<feature type="region of interest" description="Disordered" evidence="1">
    <location>
        <begin position="1"/>
        <end position="26"/>
    </location>
</feature>
<dbReference type="Proteomes" id="UP000680750">
    <property type="component" value="Chromosome"/>
</dbReference>
<dbReference type="InterPro" id="IPR052339">
    <property type="entry name" value="Fe-S_Maturation_MIP18"/>
</dbReference>
<accession>A0A810L9W4</accession>
<dbReference type="InterPro" id="IPR034904">
    <property type="entry name" value="FSCA_dom_sf"/>
</dbReference>
<sequence>MTAPPTAEPDPRAPNPDEHGDSDPLPVTAWLAAGQDAEPDPFLYRELLREVIDPELGVNIVDLGLVYGIRVADGLARIRMTLTTPGCPLGAYLDDEVRACLWAAPGVADVEVQVVWDPPWRPEMMSDRAKAQLGWKL</sequence>
<reference evidence="3" key="1">
    <citation type="submission" date="2020-08" db="EMBL/GenBank/DDBJ databases">
        <title>Whole genome shotgun sequence of Actinocatenispora sera NBRC 101916.</title>
        <authorList>
            <person name="Komaki H."/>
            <person name="Tamura T."/>
        </authorList>
    </citation>
    <scope>NUCLEOTIDE SEQUENCE</scope>
    <source>
        <strain evidence="3">NBRC 101916</strain>
    </source>
</reference>
<keyword evidence="4" id="KW-1185">Reference proteome</keyword>
<gene>
    <name evidence="3" type="ORF">Asera_57830</name>
</gene>
<dbReference type="EMBL" id="AP023354">
    <property type="protein sequence ID" value="BCJ31675.1"/>
    <property type="molecule type" value="Genomic_DNA"/>
</dbReference>
<dbReference type="RefSeq" id="WP_244844064.1">
    <property type="nucleotide sequence ID" value="NZ_AP023354.1"/>
</dbReference>
<feature type="domain" description="MIP18 family-like" evidence="2">
    <location>
        <begin position="45"/>
        <end position="114"/>
    </location>
</feature>
<dbReference type="KEGG" id="aser:Asera_57830"/>
<dbReference type="InterPro" id="IPR002744">
    <property type="entry name" value="MIP18-like"/>
</dbReference>
<feature type="compositionally biased region" description="Basic and acidic residues" evidence="1">
    <location>
        <begin position="9"/>
        <end position="22"/>
    </location>
</feature>
<organism evidence="3 4">
    <name type="scientific">Actinocatenispora sera</name>
    <dbReference type="NCBI Taxonomy" id="390989"/>
    <lineage>
        <taxon>Bacteria</taxon>
        <taxon>Bacillati</taxon>
        <taxon>Actinomycetota</taxon>
        <taxon>Actinomycetes</taxon>
        <taxon>Micromonosporales</taxon>
        <taxon>Micromonosporaceae</taxon>
        <taxon>Actinocatenispora</taxon>
    </lineage>
</organism>